<dbReference type="PANTHER" id="PTHR46401:SF2">
    <property type="entry name" value="GLYCOSYLTRANSFERASE WBBK-RELATED"/>
    <property type="match status" value="1"/>
</dbReference>
<sequence length="396" mass="45377">MPVKVLFLTLKTFSLTGGIEKVCRSLSRVLYDLSEEEIVQSTVYSMYDKNTDRDSRYLSKQQFQGFGGKKERFVVHSFLSGLKADVILLSHIHLINIVYFIKKIHPNKKIYLLAHGIEIWKKLSDPKLKILNQLDKIICVSNFTAQKIMDMHHIPVDKIEILNNCLDPFYHLSTQFEKPKELLNRYRLNDENIILFSLSRLSSSEKYKGYDHTIELLPNLLEKYPTLVYLLGGKWDAIEKKRLDELIINNNLQDHIRMVGFIDETEITEHFLLSDMFILPSKKEGFGIVFIEALASGLRVIAGNKDGSVDALKGGTLGVLVDPDDQEGILNSICNLLKHKHTESEKKKLQEKCMETFGYAPYLQSIKNLLLNGAINPTQKVNLEQYTGIDKPKIYG</sequence>
<protein>
    <submittedName>
        <fullName evidence="4">Glycosyltransferase family 4 protein</fullName>
    </submittedName>
</protein>
<evidence type="ECO:0000256" key="1">
    <source>
        <dbReference type="ARBA" id="ARBA00022679"/>
    </source>
</evidence>
<dbReference type="SUPFAM" id="SSF53756">
    <property type="entry name" value="UDP-Glycosyltransferase/glycogen phosphorylase"/>
    <property type="match status" value="1"/>
</dbReference>
<dbReference type="InterPro" id="IPR028098">
    <property type="entry name" value="Glyco_trans_4-like_N"/>
</dbReference>
<dbReference type="AlphaFoldDB" id="A0A7G9QI64"/>
<organism evidence="4 5">
    <name type="scientific">Pedobacter roseus</name>
    <dbReference type="NCBI Taxonomy" id="336820"/>
    <lineage>
        <taxon>Bacteria</taxon>
        <taxon>Pseudomonadati</taxon>
        <taxon>Bacteroidota</taxon>
        <taxon>Sphingobacteriia</taxon>
        <taxon>Sphingobacteriales</taxon>
        <taxon>Sphingobacteriaceae</taxon>
        <taxon>Pedobacter</taxon>
    </lineage>
</organism>
<feature type="domain" description="Glycosyltransferase subfamily 4-like N-terminal" evidence="3">
    <location>
        <begin position="73"/>
        <end position="168"/>
    </location>
</feature>
<dbReference type="Pfam" id="PF00534">
    <property type="entry name" value="Glycos_transf_1"/>
    <property type="match status" value="1"/>
</dbReference>
<evidence type="ECO:0000313" key="5">
    <source>
        <dbReference type="Proteomes" id="UP000515806"/>
    </source>
</evidence>
<gene>
    <name evidence="4" type="ORF">H9L23_02730</name>
</gene>
<reference evidence="4 5" key="1">
    <citation type="submission" date="2020-08" db="EMBL/GenBank/DDBJ databases">
        <title>Genome sequence of Pedobacter roseus KACC 11594T.</title>
        <authorList>
            <person name="Hyun D.-W."/>
            <person name="Bae J.-W."/>
        </authorList>
    </citation>
    <scope>NUCLEOTIDE SEQUENCE [LARGE SCALE GENOMIC DNA]</scope>
    <source>
        <strain evidence="4 5">KACC 11594</strain>
    </source>
</reference>
<dbReference type="Pfam" id="PF13439">
    <property type="entry name" value="Glyco_transf_4"/>
    <property type="match status" value="1"/>
</dbReference>
<dbReference type="InterPro" id="IPR001296">
    <property type="entry name" value="Glyco_trans_1"/>
</dbReference>
<dbReference type="GO" id="GO:0016757">
    <property type="term" value="F:glycosyltransferase activity"/>
    <property type="evidence" value="ECO:0007669"/>
    <property type="project" value="InterPro"/>
</dbReference>
<dbReference type="KEGG" id="proe:H9L23_02730"/>
<name>A0A7G9QI64_9SPHI</name>
<dbReference type="Gene3D" id="3.40.50.2000">
    <property type="entry name" value="Glycogen Phosphorylase B"/>
    <property type="match status" value="2"/>
</dbReference>
<dbReference type="PANTHER" id="PTHR46401">
    <property type="entry name" value="GLYCOSYLTRANSFERASE WBBK-RELATED"/>
    <property type="match status" value="1"/>
</dbReference>
<accession>A0A7G9QI64</accession>
<proteinExistence type="predicted"/>
<evidence type="ECO:0000259" key="3">
    <source>
        <dbReference type="Pfam" id="PF13439"/>
    </source>
</evidence>
<keyword evidence="5" id="KW-1185">Reference proteome</keyword>
<dbReference type="RefSeq" id="WP_187593559.1">
    <property type="nucleotide sequence ID" value="NZ_CP060723.1"/>
</dbReference>
<feature type="domain" description="Glycosyl transferase family 1" evidence="2">
    <location>
        <begin position="185"/>
        <end position="344"/>
    </location>
</feature>
<dbReference type="Proteomes" id="UP000515806">
    <property type="component" value="Chromosome"/>
</dbReference>
<evidence type="ECO:0000259" key="2">
    <source>
        <dbReference type="Pfam" id="PF00534"/>
    </source>
</evidence>
<keyword evidence="1 4" id="KW-0808">Transferase</keyword>
<dbReference type="CDD" id="cd03801">
    <property type="entry name" value="GT4_PimA-like"/>
    <property type="match status" value="1"/>
</dbReference>
<evidence type="ECO:0000313" key="4">
    <source>
        <dbReference type="EMBL" id="QNN43039.1"/>
    </source>
</evidence>
<dbReference type="EMBL" id="CP060723">
    <property type="protein sequence ID" value="QNN43039.1"/>
    <property type="molecule type" value="Genomic_DNA"/>
</dbReference>